<evidence type="ECO:0000313" key="3">
    <source>
        <dbReference type="Proteomes" id="UP000193411"/>
    </source>
</evidence>
<protein>
    <submittedName>
        <fullName evidence="2">Uncharacterized protein</fullName>
    </submittedName>
</protein>
<dbReference type="GO" id="GO:0005886">
    <property type="term" value="C:plasma membrane"/>
    <property type="evidence" value="ECO:0007669"/>
    <property type="project" value="TreeGrafter"/>
</dbReference>
<dbReference type="SMART" id="SM01260">
    <property type="entry name" value="LANC_like"/>
    <property type="match status" value="1"/>
</dbReference>
<accession>A0A1Y2HUQ0</accession>
<dbReference type="PANTHER" id="PTHR12736:SF7">
    <property type="entry name" value="LANC-LIKE PROTEIN 3"/>
    <property type="match status" value="1"/>
</dbReference>
<proteinExistence type="predicted"/>
<dbReference type="OrthoDB" id="10257263at2759"/>
<dbReference type="GO" id="GO:0005975">
    <property type="term" value="P:carbohydrate metabolic process"/>
    <property type="evidence" value="ECO:0007669"/>
    <property type="project" value="InterPro"/>
</dbReference>
<dbReference type="SUPFAM" id="SSF158745">
    <property type="entry name" value="LanC-like"/>
    <property type="match status" value="2"/>
</dbReference>
<dbReference type="InterPro" id="IPR012341">
    <property type="entry name" value="6hp_glycosidase-like_sf"/>
</dbReference>
<organism evidence="2 3">
    <name type="scientific">Catenaria anguillulae PL171</name>
    <dbReference type="NCBI Taxonomy" id="765915"/>
    <lineage>
        <taxon>Eukaryota</taxon>
        <taxon>Fungi</taxon>
        <taxon>Fungi incertae sedis</taxon>
        <taxon>Blastocladiomycota</taxon>
        <taxon>Blastocladiomycetes</taxon>
        <taxon>Blastocladiales</taxon>
        <taxon>Catenariaceae</taxon>
        <taxon>Catenaria</taxon>
    </lineage>
</organism>
<dbReference type="GO" id="GO:0031179">
    <property type="term" value="P:peptide modification"/>
    <property type="evidence" value="ECO:0007669"/>
    <property type="project" value="InterPro"/>
</dbReference>
<feature type="compositionally biased region" description="Low complexity" evidence="1">
    <location>
        <begin position="1"/>
        <end position="23"/>
    </location>
</feature>
<dbReference type="Gene3D" id="1.50.10.10">
    <property type="match status" value="1"/>
</dbReference>
<dbReference type="Pfam" id="PF05147">
    <property type="entry name" value="LANC_like"/>
    <property type="match status" value="1"/>
</dbReference>
<gene>
    <name evidence="2" type="ORF">BCR44DRAFT_34125</name>
</gene>
<keyword evidence="3" id="KW-1185">Reference proteome</keyword>
<dbReference type="InterPro" id="IPR007822">
    <property type="entry name" value="LANC-like"/>
</dbReference>
<dbReference type="PRINTS" id="PR01950">
    <property type="entry name" value="LANCSUPER"/>
</dbReference>
<dbReference type="Proteomes" id="UP000193411">
    <property type="component" value="Unassembled WGS sequence"/>
</dbReference>
<feature type="region of interest" description="Disordered" evidence="1">
    <location>
        <begin position="1"/>
        <end position="37"/>
    </location>
</feature>
<evidence type="ECO:0000313" key="2">
    <source>
        <dbReference type="EMBL" id="ORZ38320.1"/>
    </source>
</evidence>
<evidence type="ECO:0000256" key="1">
    <source>
        <dbReference type="SAM" id="MobiDB-lite"/>
    </source>
</evidence>
<name>A0A1Y2HUQ0_9FUNG</name>
<sequence length="493" mass="52430">MTMTQTTATQTPLPAPTKGNSNSAHHHASHGQGHGHDAKKVISDAHASALTRATRLAHLAGRNAAGPASHPHHARFRYNPFAHADQDADLVSHLTLDWVIDTPPTAPALAAKSQDLQTALAQVGITRSAPLILRRLKAVPSASGDLVTKVMRLAAAVAAGEEGVAVKDVINAVQLLPEADEMAMGVVGGMAGVLAALNWLVDAELDSLKADLVKQMIDAGRQDAQRLGIATSRTPLVWVVADDVIDLGAAHGLAGILTVLLSLPRAWIQPYWAELIAAAEYVAEFDGYPVRLVRNKKVADPANEKAWVAEYGVKRGTQDAEVVIEWEQGAAALGLLFVQLFAAVDPEQARQVAQMANDDGESGPEPTTAHDRESWLLRAIEAGNLTWQRGIVNTHVGISTGLCGNAYLFLALWSVTGDVVWYQRALAFAGIAAHWHGGDETHALSVSEGFGGLACLLADLVVVDAYLQHQRASSDETPRPWIGFPCVNDGPIF</sequence>
<dbReference type="PANTHER" id="PTHR12736">
    <property type="entry name" value="LANC-LIKE PROTEIN"/>
    <property type="match status" value="1"/>
</dbReference>
<dbReference type="AlphaFoldDB" id="A0A1Y2HUQ0"/>
<comment type="caution">
    <text evidence="2">The sequence shown here is derived from an EMBL/GenBank/DDBJ whole genome shotgun (WGS) entry which is preliminary data.</text>
</comment>
<reference evidence="2 3" key="1">
    <citation type="submission" date="2016-07" db="EMBL/GenBank/DDBJ databases">
        <title>Pervasive Adenine N6-methylation of Active Genes in Fungi.</title>
        <authorList>
            <consortium name="DOE Joint Genome Institute"/>
            <person name="Mondo S.J."/>
            <person name="Dannebaum R.O."/>
            <person name="Kuo R.C."/>
            <person name="Labutti K."/>
            <person name="Haridas S."/>
            <person name="Kuo A."/>
            <person name="Salamov A."/>
            <person name="Ahrendt S.R."/>
            <person name="Lipzen A."/>
            <person name="Sullivan W."/>
            <person name="Andreopoulos W.B."/>
            <person name="Clum A."/>
            <person name="Lindquist E."/>
            <person name="Daum C."/>
            <person name="Ramamoorthy G.K."/>
            <person name="Gryganskyi A."/>
            <person name="Culley D."/>
            <person name="Magnuson J.K."/>
            <person name="James T.Y."/>
            <person name="O'Malley M.A."/>
            <person name="Stajich J.E."/>
            <person name="Spatafora J.W."/>
            <person name="Visel A."/>
            <person name="Grigoriev I.V."/>
        </authorList>
    </citation>
    <scope>NUCLEOTIDE SEQUENCE [LARGE SCALE GENOMIC DNA]</scope>
    <source>
        <strain evidence="2 3">PL171</strain>
    </source>
</reference>
<dbReference type="EMBL" id="MCFL01000009">
    <property type="protein sequence ID" value="ORZ38320.1"/>
    <property type="molecule type" value="Genomic_DNA"/>
</dbReference>